<dbReference type="InterPro" id="IPR002347">
    <property type="entry name" value="SDR_fam"/>
</dbReference>
<keyword evidence="4" id="KW-1185">Reference proteome</keyword>
<dbReference type="InterPro" id="IPR051122">
    <property type="entry name" value="SDR_DHRS6-like"/>
</dbReference>
<evidence type="ECO:0000313" key="3">
    <source>
        <dbReference type="EMBL" id="PLW69714.1"/>
    </source>
</evidence>
<dbReference type="RefSeq" id="WP_076001724.1">
    <property type="nucleotide sequence ID" value="NZ_PKUS01000005.1"/>
</dbReference>
<reference evidence="3 4" key="1">
    <citation type="submission" date="2018-01" db="EMBL/GenBank/DDBJ databases">
        <title>The draft genome sequence of Halioglobus lutimaris HF004.</title>
        <authorList>
            <person name="Du Z.-J."/>
            <person name="Shi M.-J."/>
        </authorList>
    </citation>
    <scope>NUCLEOTIDE SEQUENCE [LARGE SCALE GENOMIC DNA]</scope>
    <source>
        <strain evidence="3 4">HF004</strain>
    </source>
</reference>
<name>A0A2N5X5F6_9GAMM</name>
<accession>A0A2N5X5F6</accession>
<evidence type="ECO:0000313" key="4">
    <source>
        <dbReference type="Proteomes" id="UP000235005"/>
    </source>
</evidence>
<dbReference type="PRINTS" id="PR00081">
    <property type="entry name" value="GDHRDH"/>
</dbReference>
<organism evidence="3 4">
    <name type="scientific">Pseudohalioglobus lutimaris</name>
    <dbReference type="NCBI Taxonomy" id="1737061"/>
    <lineage>
        <taxon>Bacteria</taxon>
        <taxon>Pseudomonadati</taxon>
        <taxon>Pseudomonadota</taxon>
        <taxon>Gammaproteobacteria</taxon>
        <taxon>Cellvibrionales</taxon>
        <taxon>Halieaceae</taxon>
        <taxon>Pseudohalioglobus</taxon>
    </lineage>
</organism>
<dbReference type="InterPro" id="IPR020904">
    <property type="entry name" value="Sc_DH/Rdtase_CS"/>
</dbReference>
<comment type="similarity">
    <text evidence="1">Belongs to the short-chain dehydrogenases/reductases (SDR) family.</text>
</comment>
<evidence type="ECO:0000256" key="2">
    <source>
        <dbReference type="ARBA" id="ARBA00023002"/>
    </source>
</evidence>
<dbReference type="AlphaFoldDB" id="A0A2N5X5F6"/>
<dbReference type="Pfam" id="PF13561">
    <property type="entry name" value="adh_short_C2"/>
    <property type="match status" value="1"/>
</dbReference>
<protein>
    <submittedName>
        <fullName evidence="3">SDR family NAD(P)-dependent oxidoreductase</fullName>
    </submittedName>
</protein>
<dbReference type="EMBL" id="PKUS01000005">
    <property type="protein sequence ID" value="PLW69714.1"/>
    <property type="molecule type" value="Genomic_DNA"/>
</dbReference>
<dbReference type="Proteomes" id="UP000235005">
    <property type="component" value="Unassembled WGS sequence"/>
</dbReference>
<gene>
    <name evidence="3" type="ORF">C0039_06830</name>
</gene>
<comment type="caution">
    <text evidence="3">The sequence shown here is derived from an EMBL/GenBank/DDBJ whole genome shotgun (WGS) entry which is preliminary data.</text>
</comment>
<dbReference type="PRINTS" id="PR00080">
    <property type="entry name" value="SDRFAMILY"/>
</dbReference>
<dbReference type="PANTHER" id="PTHR43477">
    <property type="entry name" value="DIHYDROANTICAPSIN 7-DEHYDROGENASE"/>
    <property type="match status" value="1"/>
</dbReference>
<keyword evidence="2" id="KW-0560">Oxidoreductase</keyword>
<dbReference type="Gene3D" id="3.40.50.720">
    <property type="entry name" value="NAD(P)-binding Rossmann-like Domain"/>
    <property type="match status" value="1"/>
</dbReference>
<dbReference type="SUPFAM" id="SSF51735">
    <property type="entry name" value="NAD(P)-binding Rossmann-fold domains"/>
    <property type="match status" value="1"/>
</dbReference>
<dbReference type="OrthoDB" id="9806974at2"/>
<dbReference type="GO" id="GO:0016491">
    <property type="term" value="F:oxidoreductase activity"/>
    <property type="evidence" value="ECO:0007669"/>
    <property type="project" value="UniProtKB-KW"/>
</dbReference>
<dbReference type="PANTHER" id="PTHR43477:SF1">
    <property type="entry name" value="DIHYDROANTICAPSIN 7-DEHYDROGENASE"/>
    <property type="match status" value="1"/>
</dbReference>
<dbReference type="PROSITE" id="PS00061">
    <property type="entry name" value="ADH_SHORT"/>
    <property type="match status" value="1"/>
</dbReference>
<dbReference type="CDD" id="cd05233">
    <property type="entry name" value="SDR_c"/>
    <property type="match status" value="1"/>
</dbReference>
<proteinExistence type="inferred from homology"/>
<evidence type="ECO:0000256" key="1">
    <source>
        <dbReference type="ARBA" id="ARBA00006484"/>
    </source>
</evidence>
<dbReference type="InterPro" id="IPR036291">
    <property type="entry name" value="NAD(P)-bd_dom_sf"/>
</dbReference>
<sequence>MSTATATFNFTGARVLITGGTSGIGLATARGFADAGAHVTITGTREGGDAYDEDLARFEYRQLRVTDNAEIKAVAASLDGLDVLVNNAGNAKFAGPQDSVESVFEEMVRVHLLSGHHLSEACLEMLSASTLPGGASVVGISSLTSFMAAPWVPGYGAGKAGMVQLARTQAKLWGPLGIRSNCVTAGYTDTRLTAPVKNMQEAYDAVVRRTALQRWGQPGEIADAVMFLSSDRASFIDGETLIVDGGYLHSE</sequence>